<keyword evidence="1" id="KW-1133">Transmembrane helix</keyword>
<dbReference type="Proteomes" id="UP000004509">
    <property type="component" value="Unassembled WGS sequence"/>
</dbReference>
<dbReference type="InterPro" id="IPR031599">
    <property type="entry name" value="ABC_tran_2"/>
</dbReference>
<comment type="caution">
    <text evidence="2">The sequence shown here is derived from an EMBL/GenBank/DDBJ whole genome shotgun (WGS) entry which is preliminary data.</text>
</comment>
<feature type="transmembrane region" description="Helical" evidence="1">
    <location>
        <begin position="477"/>
        <end position="497"/>
    </location>
</feature>
<evidence type="ECO:0000313" key="3">
    <source>
        <dbReference type="Proteomes" id="UP000004509"/>
    </source>
</evidence>
<evidence type="ECO:0000313" key="2">
    <source>
        <dbReference type="EMBL" id="EEV19668.1"/>
    </source>
</evidence>
<feature type="transmembrane region" description="Helical" evidence="1">
    <location>
        <begin position="146"/>
        <end position="167"/>
    </location>
</feature>
<feature type="transmembrane region" description="Helical" evidence="1">
    <location>
        <begin position="517"/>
        <end position="540"/>
    </location>
</feature>
<sequence length="579" mass="63734">MHQKTDTDTRSAAVFKSLFRIYAITVFGFSRWQNFIRERSTRTHRSTAEHTGKTASIVKTGLFILFLIYIGGCFIMLFRMVTINLYMSLQPLGMQRLLFEIEITALFAFLFISNFLLTLSTYFIGTIEQALRAMPIPSRIFFGAKFLAHCLPAMVISIGFFGVTAFVCGRCEHSPASFYITALIGAVLFPLPITGLCYLINISVMRATKILKKRRLMMVITGLLGIVMALGINYFVQSVTMLREIPGLANTVERYRLTVSALTRYLLPVRFFAESLAAASFSARISSFLPFTAVCIAVPAAVIGLLSGVYEKTLDGFDEQLLKRLTASETVKLIRSKFARHSAFTALLMREVRMMNREPAYLLNGPFIVVLLPLLYGIMYLTGSLHLPPETEAFMQSSSGILIAGGCSAFLGSSAGVAVTAVSRDAKNFGLIKSLPLSIRQYMQAKLVHAMLFAGAGAFIGVGGITLLFSLKPLTAAAALFIALSLALFCNLLALILDTAHPKLYWDAPAAAVKHNLNTVIILFFNILLLSIVITTATLTSMPQRLSLLCFAGIPLLTSGIIAHFFWPYAECRINEIEI</sequence>
<name>C8PRZ8_9SPIR</name>
<dbReference type="RefSeq" id="WP_006189365.1">
    <property type="nucleotide sequence ID" value="NZ_ACYH01000049.1"/>
</dbReference>
<feature type="transmembrane region" description="Helical" evidence="1">
    <location>
        <begin position="216"/>
        <end position="236"/>
    </location>
</feature>
<keyword evidence="1" id="KW-0812">Transmembrane</keyword>
<feature type="transmembrane region" description="Helical" evidence="1">
    <location>
        <begin position="103"/>
        <end position="125"/>
    </location>
</feature>
<feature type="transmembrane region" description="Helical" evidence="1">
    <location>
        <begin position="546"/>
        <end position="567"/>
    </location>
</feature>
<keyword evidence="1" id="KW-0472">Membrane</keyword>
<dbReference type="Pfam" id="PF16949">
    <property type="entry name" value="ABC_tran_2"/>
    <property type="match status" value="1"/>
</dbReference>
<gene>
    <name evidence="2" type="ORF">TREVI0001_1162</name>
</gene>
<feature type="transmembrane region" description="Helical" evidence="1">
    <location>
        <begin position="288"/>
        <end position="310"/>
    </location>
</feature>
<reference evidence="2 3" key="1">
    <citation type="submission" date="2009-07" db="EMBL/GenBank/DDBJ databases">
        <authorList>
            <person name="Madupu R."/>
            <person name="Sebastian Y."/>
            <person name="Durkin A.S."/>
            <person name="Torralba M."/>
            <person name="Methe B."/>
            <person name="Sutton G.G."/>
            <person name="Strausberg R.L."/>
            <person name="Nelson K.E."/>
        </authorList>
    </citation>
    <scope>NUCLEOTIDE SEQUENCE [LARGE SCALE GENOMIC DNA]</scope>
    <source>
        <strain evidence="2 3">ATCC 35580</strain>
    </source>
</reference>
<dbReference type="eggNOG" id="ENOG502Z8T8">
    <property type="taxonomic scope" value="Bacteria"/>
</dbReference>
<dbReference type="STRING" id="596324.TREVI0001_1162"/>
<protein>
    <submittedName>
        <fullName evidence="2">Uncharacterized protein</fullName>
    </submittedName>
</protein>
<organism evidence="2 3">
    <name type="scientific">Treponema vincentii ATCC 35580</name>
    <dbReference type="NCBI Taxonomy" id="596324"/>
    <lineage>
        <taxon>Bacteria</taxon>
        <taxon>Pseudomonadati</taxon>
        <taxon>Spirochaetota</taxon>
        <taxon>Spirochaetia</taxon>
        <taxon>Spirochaetales</taxon>
        <taxon>Treponemataceae</taxon>
        <taxon>Treponema</taxon>
    </lineage>
</organism>
<feature type="transmembrane region" description="Helical" evidence="1">
    <location>
        <begin position="401"/>
        <end position="426"/>
    </location>
</feature>
<proteinExistence type="predicted"/>
<evidence type="ECO:0000256" key="1">
    <source>
        <dbReference type="SAM" id="Phobius"/>
    </source>
</evidence>
<dbReference type="AlphaFoldDB" id="C8PRZ8"/>
<dbReference type="EMBL" id="ACYH01000049">
    <property type="protein sequence ID" value="EEV19668.1"/>
    <property type="molecule type" value="Genomic_DNA"/>
</dbReference>
<feature type="transmembrane region" description="Helical" evidence="1">
    <location>
        <begin position="360"/>
        <end position="381"/>
    </location>
</feature>
<feature type="transmembrane region" description="Helical" evidence="1">
    <location>
        <begin position="179"/>
        <end position="204"/>
    </location>
</feature>
<feature type="transmembrane region" description="Helical" evidence="1">
    <location>
        <begin position="447"/>
        <end position="471"/>
    </location>
</feature>
<dbReference type="OrthoDB" id="138672at2"/>
<feature type="transmembrane region" description="Helical" evidence="1">
    <location>
        <begin position="62"/>
        <end position="83"/>
    </location>
</feature>
<accession>C8PRZ8</accession>